<dbReference type="InterPro" id="IPR031352">
    <property type="entry name" value="SesA"/>
</dbReference>
<dbReference type="InterPro" id="IPR019734">
    <property type="entry name" value="TPR_rpt"/>
</dbReference>
<accession>A0A194WTJ0</accession>
<dbReference type="EMBL" id="KQ947428">
    <property type="protein sequence ID" value="KUJ10932.1"/>
    <property type="molecule type" value="Genomic_DNA"/>
</dbReference>
<keyword evidence="2" id="KW-0802">TPR repeat</keyword>
<keyword evidence="7" id="KW-1185">Reference proteome</keyword>
<evidence type="ECO:0000259" key="4">
    <source>
        <dbReference type="Pfam" id="PF17107"/>
    </source>
</evidence>
<dbReference type="InParanoid" id="A0A194WTJ0"/>
<evidence type="ECO:0000259" key="5">
    <source>
        <dbReference type="Pfam" id="PF24883"/>
    </source>
</evidence>
<sequence>MADGLAIIGVVLPLAGLATTGIRELCELYAAKKEISETIQNVSKQLPLLIDTLTEIEKRLQVELLKPTAQKIFVAKHQNNIARLVEGCRTDITKLNSLIVKVKPSGSAKRSRAFQVSKKAVAWRLRYGNEFKEIMSRLRNLTSTLTDYLTVRSGIIVDESLSLALKGREHRYTDWLQPCDVEFIGKKLDGTSPPDSDRLLCIYGVHGSGKSVLASSIVSGLKDRQQKTLFFSFSGLESTRKSVEHLLRTILWQLIQIAPPEVGHKTMQDLMAAGAIATAGLLQSLVKIGKSLTTRVYCIIDGVDESDAEWNDSFDGGLKIVLDLRKALPGFHFLLIGRPAALWQALRHTDLKIEMTPQAVKGDIAKFIQAEIEKLDIVNNDNLRTHVYKTLEEKSDGMFLWVKMMLSELRKASTADEVEKMLSDLPRGLHKAYHFVFASLLGRLGKLELSRAQRLLQIVVTACRPMKIGELCYTYAIMSEHGAKFEKHLMPQPDQGVLNVCGDFITISGGVVRLGHTSVKEFLTRSEEQFRLDDPELLCFNINITKANHMMALTWIEYLATCEYGFPLRDADAMTTLDTRYPLLHYASRYGVFHLMRSVHDVSNADLVQELDLLQEWYDQAIDKPRHLRRKFHGRMEEELEYRRKLFGDEDERTETCRSAVLWLIDDVEKYLPDNSQSQSLIVSAKASSPADKVSQMMNILSSGSMFSIQKQAGVLLGLGKIWKGPKGLTDPLDILFNMLLSTADRLPIYALSGLGYYYERLGKMDQALKIYRAALVKLEDKENVMECVTLGQIGYILNTMERYDESEEAFRQEVRKRQRIFGETHSTTLAAQVWLAQSLYDQDKLDESKDVVLEVQEKSERALGKNNAVTLDNLKLLGQIQLEDDDLEEAELTLREIAKRKEQKYGKDNTNTLQALYNVADFLYNRTRNNEAEMISRPVLEIQGKKLGLEHSQTLDTLDLLAFSLYYQEQLEEALELFQKQTTVYEKISGRTHSRTLETLQWLFQAHLDMRNYTEAENTIRDLIGRHETEYGRDNFKTMKVVYQLGLVLELQGRDEEAEIQFRDTVNQIDAALQVGYHEALSWFAALAGVHGTKDGSSVQFEKTRKGLLGLEKSYAGMMRDIFLIATKNVCTCGKDLDPEEIIAQPVASDDETRKRITSLRSLFCELTFGPDVERNCVKAEELYQAALKDLKDQKEVKLEDLIRITCGT</sequence>
<feature type="repeat" description="TPR" evidence="2">
    <location>
        <begin position="749"/>
        <end position="782"/>
    </location>
</feature>
<evidence type="ECO:0000256" key="1">
    <source>
        <dbReference type="ARBA" id="ARBA00022737"/>
    </source>
</evidence>
<evidence type="ECO:0000313" key="7">
    <source>
        <dbReference type="Proteomes" id="UP000070700"/>
    </source>
</evidence>
<dbReference type="Pfam" id="PF13424">
    <property type="entry name" value="TPR_12"/>
    <property type="match status" value="1"/>
</dbReference>
<dbReference type="PROSITE" id="PS50005">
    <property type="entry name" value="TPR"/>
    <property type="match status" value="1"/>
</dbReference>
<dbReference type="GeneID" id="28832784"/>
<dbReference type="Gene3D" id="3.40.50.300">
    <property type="entry name" value="P-loop containing nucleotide triphosphate hydrolases"/>
    <property type="match status" value="1"/>
</dbReference>
<dbReference type="PANTHER" id="PTHR10039">
    <property type="entry name" value="AMELOGENIN"/>
    <property type="match status" value="1"/>
</dbReference>
<name>A0A194WTJ0_MOLSC</name>
<dbReference type="InterPro" id="IPR027417">
    <property type="entry name" value="P-loop_NTPase"/>
</dbReference>
<dbReference type="KEGG" id="psco:LY89DRAFT_787259"/>
<dbReference type="Proteomes" id="UP000070700">
    <property type="component" value="Unassembled WGS sequence"/>
</dbReference>
<feature type="domain" description="Nephrocystin 3-like N-terminal" evidence="5">
    <location>
        <begin position="194"/>
        <end position="311"/>
    </location>
</feature>
<feature type="domain" description="NACHT-NTPase and P-loop NTPases N-terminal" evidence="4">
    <location>
        <begin position="24"/>
        <end position="139"/>
    </location>
</feature>
<proteinExistence type="predicted"/>
<evidence type="ECO:0000256" key="3">
    <source>
        <dbReference type="SAM" id="SignalP"/>
    </source>
</evidence>
<dbReference type="AlphaFoldDB" id="A0A194WTJ0"/>
<dbReference type="InterPro" id="IPR056884">
    <property type="entry name" value="NPHP3-like_N"/>
</dbReference>
<dbReference type="Gene3D" id="1.25.40.10">
    <property type="entry name" value="Tetratricopeptide repeat domain"/>
    <property type="match status" value="2"/>
</dbReference>
<keyword evidence="3" id="KW-0732">Signal</keyword>
<dbReference type="InterPro" id="IPR011990">
    <property type="entry name" value="TPR-like_helical_dom_sf"/>
</dbReference>
<dbReference type="SUPFAM" id="SSF48452">
    <property type="entry name" value="TPR-like"/>
    <property type="match status" value="2"/>
</dbReference>
<dbReference type="PANTHER" id="PTHR10039:SF17">
    <property type="entry name" value="FUNGAL STAND N-TERMINAL GOODBYE DOMAIN-CONTAINING PROTEIN-RELATED"/>
    <property type="match status" value="1"/>
</dbReference>
<dbReference type="RefSeq" id="XP_018065287.1">
    <property type="nucleotide sequence ID" value="XM_018223058.1"/>
</dbReference>
<feature type="chain" id="PRO_5008267426" evidence="3">
    <location>
        <begin position="19"/>
        <end position="1210"/>
    </location>
</feature>
<dbReference type="SUPFAM" id="SSF52540">
    <property type="entry name" value="P-loop containing nucleoside triphosphate hydrolases"/>
    <property type="match status" value="1"/>
</dbReference>
<evidence type="ECO:0000256" key="2">
    <source>
        <dbReference type="PROSITE-ProRule" id="PRU00339"/>
    </source>
</evidence>
<dbReference type="SMART" id="SM00028">
    <property type="entry name" value="TPR"/>
    <property type="match status" value="3"/>
</dbReference>
<dbReference type="Pfam" id="PF13374">
    <property type="entry name" value="TPR_10"/>
    <property type="match status" value="1"/>
</dbReference>
<evidence type="ECO:0000313" key="6">
    <source>
        <dbReference type="EMBL" id="KUJ10932.1"/>
    </source>
</evidence>
<dbReference type="Pfam" id="PF17107">
    <property type="entry name" value="SesA"/>
    <property type="match status" value="1"/>
</dbReference>
<dbReference type="Pfam" id="PF24883">
    <property type="entry name" value="NPHP3_N"/>
    <property type="match status" value="1"/>
</dbReference>
<protein>
    <submittedName>
        <fullName evidence="6">Uncharacterized protein</fullName>
    </submittedName>
</protein>
<reference evidence="6 7" key="1">
    <citation type="submission" date="2015-10" db="EMBL/GenBank/DDBJ databases">
        <title>Full genome of DAOMC 229536 Phialocephala scopiformis, a fungal endophyte of spruce producing the potent anti-insectan compound rugulosin.</title>
        <authorList>
            <consortium name="DOE Joint Genome Institute"/>
            <person name="Walker A.K."/>
            <person name="Frasz S.L."/>
            <person name="Seifert K.A."/>
            <person name="Miller J.D."/>
            <person name="Mondo S.J."/>
            <person name="Labutti K."/>
            <person name="Lipzen A."/>
            <person name="Dockter R."/>
            <person name="Kennedy M."/>
            <person name="Grigoriev I.V."/>
            <person name="Spatafora J.W."/>
        </authorList>
    </citation>
    <scope>NUCLEOTIDE SEQUENCE [LARGE SCALE GENOMIC DNA]</scope>
    <source>
        <strain evidence="6 7">CBS 120377</strain>
    </source>
</reference>
<keyword evidence="1" id="KW-0677">Repeat</keyword>
<dbReference type="OrthoDB" id="1658288at2759"/>
<feature type="signal peptide" evidence="3">
    <location>
        <begin position="1"/>
        <end position="18"/>
    </location>
</feature>
<gene>
    <name evidence="6" type="ORF">LY89DRAFT_787259</name>
</gene>
<organism evidence="6 7">
    <name type="scientific">Mollisia scopiformis</name>
    <name type="common">Conifer needle endophyte fungus</name>
    <name type="synonym">Phialocephala scopiformis</name>
    <dbReference type="NCBI Taxonomy" id="149040"/>
    <lineage>
        <taxon>Eukaryota</taxon>
        <taxon>Fungi</taxon>
        <taxon>Dikarya</taxon>
        <taxon>Ascomycota</taxon>
        <taxon>Pezizomycotina</taxon>
        <taxon>Leotiomycetes</taxon>
        <taxon>Helotiales</taxon>
        <taxon>Mollisiaceae</taxon>
        <taxon>Mollisia</taxon>
    </lineage>
</organism>